<dbReference type="InterPro" id="IPR017972">
    <property type="entry name" value="Cyt_P450_CS"/>
</dbReference>
<keyword evidence="11" id="KW-0503">Monooxygenase</keyword>
<gene>
    <name evidence="13" type="ORF">CKAN_01908100</name>
</gene>
<evidence type="ECO:0000256" key="2">
    <source>
        <dbReference type="ARBA" id="ARBA00004370"/>
    </source>
</evidence>
<keyword evidence="14" id="KW-1185">Reference proteome</keyword>
<dbReference type="AlphaFoldDB" id="A0A3S3MUI0"/>
<evidence type="ECO:0000256" key="3">
    <source>
        <dbReference type="ARBA" id="ARBA00022617"/>
    </source>
</evidence>
<evidence type="ECO:0000256" key="8">
    <source>
        <dbReference type="ARBA" id="ARBA00023004"/>
    </source>
</evidence>
<dbReference type="InterPro" id="IPR001128">
    <property type="entry name" value="Cyt_P450"/>
</dbReference>
<reference evidence="13 14" key="1">
    <citation type="journal article" date="2019" name="Nat. Plants">
        <title>Stout camphor tree genome fills gaps in understanding of flowering plant genome evolution.</title>
        <authorList>
            <person name="Chaw S.M."/>
            <person name="Liu Y.C."/>
            <person name="Wu Y.W."/>
            <person name="Wang H.Y."/>
            <person name="Lin C.I."/>
            <person name="Wu C.S."/>
            <person name="Ke H.M."/>
            <person name="Chang L.Y."/>
            <person name="Hsu C.Y."/>
            <person name="Yang H.T."/>
            <person name="Sudianto E."/>
            <person name="Hsu M.H."/>
            <person name="Wu K.P."/>
            <person name="Wang L.N."/>
            <person name="Leebens-Mack J.H."/>
            <person name="Tsai I.J."/>
        </authorList>
    </citation>
    <scope>NUCLEOTIDE SEQUENCE [LARGE SCALE GENOMIC DNA]</scope>
    <source>
        <strain evidence="14">cv. Chaw 1501</strain>
        <tissue evidence="13">Young leaves</tissue>
    </source>
</reference>
<dbReference type="EMBL" id="QPKB01000008">
    <property type="protein sequence ID" value="RWR90004.1"/>
    <property type="molecule type" value="Genomic_DNA"/>
</dbReference>
<dbReference type="InterPro" id="IPR002401">
    <property type="entry name" value="Cyt_P450_E_grp-I"/>
</dbReference>
<evidence type="ECO:0000256" key="10">
    <source>
        <dbReference type="PIRSR" id="PIRSR602401-1"/>
    </source>
</evidence>
<evidence type="ECO:0000313" key="14">
    <source>
        <dbReference type="Proteomes" id="UP000283530"/>
    </source>
</evidence>
<dbReference type="STRING" id="337451.A0A3S3MUI0"/>
<dbReference type="Pfam" id="PF00067">
    <property type="entry name" value="p450"/>
    <property type="match status" value="1"/>
</dbReference>
<dbReference type="GO" id="GO:0016705">
    <property type="term" value="F:oxidoreductase activity, acting on paired donors, with incorporation or reduction of molecular oxygen"/>
    <property type="evidence" value="ECO:0007669"/>
    <property type="project" value="InterPro"/>
</dbReference>
<dbReference type="Gene3D" id="1.10.630.10">
    <property type="entry name" value="Cytochrome P450"/>
    <property type="match status" value="1"/>
</dbReference>
<keyword evidence="8 10" id="KW-0408">Iron</keyword>
<dbReference type="PROSITE" id="PS00086">
    <property type="entry name" value="CYTOCHROME_P450"/>
    <property type="match status" value="1"/>
</dbReference>
<evidence type="ECO:0000313" key="13">
    <source>
        <dbReference type="EMBL" id="RWR90004.1"/>
    </source>
</evidence>
<dbReference type="FunFam" id="1.10.630.10:FF:000026">
    <property type="entry name" value="Cytochrome P450 82C4"/>
    <property type="match status" value="1"/>
</dbReference>
<organism evidence="13 14">
    <name type="scientific">Cinnamomum micranthum f. kanehirae</name>
    <dbReference type="NCBI Taxonomy" id="337451"/>
    <lineage>
        <taxon>Eukaryota</taxon>
        <taxon>Viridiplantae</taxon>
        <taxon>Streptophyta</taxon>
        <taxon>Embryophyta</taxon>
        <taxon>Tracheophyta</taxon>
        <taxon>Spermatophyta</taxon>
        <taxon>Magnoliopsida</taxon>
        <taxon>Magnoliidae</taxon>
        <taxon>Laurales</taxon>
        <taxon>Lauraceae</taxon>
        <taxon>Cinnamomum</taxon>
    </lineage>
</organism>
<comment type="subcellular location">
    <subcellularLocation>
        <location evidence="2">Membrane</location>
    </subcellularLocation>
</comment>
<dbReference type="PANTHER" id="PTHR47947">
    <property type="entry name" value="CYTOCHROME P450 82C3-RELATED"/>
    <property type="match status" value="1"/>
</dbReference>
<keyword evidence="9 12" id="KW-0472">Membrane</keyword>
<dbReference type="SUPFAM" id="SSF48264">
    <property type="entry name" value="Cytochrome P450"/>
    <property type="match status" value="1"/>
</dbReference>
<comment type="caution">
    <text evidence="13">The sequence shown here is derived from an EMBL/GenBank/DDBJ whole genome shotgun (WGS) entry which is preliminary data.</text>
</comment>
<comment type="cofactor">
    <cofactor evidence="1 10">
        <name>heme</name>
        <dbReference type="ChEBI" id="CHEBI:30413"/>
    </cofactor>
</comment>
<evidence type="ECO:0000256" key="4">
    <source>
        <dbReference type="ARBA" id="ARBA00022692"/>
    </source>
</evidence>
<dbReference type="PRINTS" id="PR00385">
    <property type="entry name" value="P450"/>
</dbReference>
<dbReference type="GO" id="GO:0005506">
    <property type="term" value="F:iron ion binding"/>
    <property type="evidence" value="ECO:0007669"/>
    <property type="project" value="InterPro"/>
</dbReference>
<keyword evidence="3 10" id="KW-0349">Heme</keyword>
<evidence type="ECO:0000256" key="1">
    <source>
        <dbReference type="ARBA" id="ARBA00001971"/>
    </source>
</evidence>
<keyword evidence="4 12" id="KW-0812">Transmembrane</keyword>
<protein>
    <submittedName>
        <fullName evidence="13">Cytochrome P450 82C4</fullName>
    </submittedName>
</protein>
<dbReference type="PRINTS" id="PR00463">
    <property type="entry name" value="EP450I"/>
</dbReference>
<proteinExistence type="inferred from homology"/>
<name>A0A3S3MUI0_9MAGN</name>
<feature type="binding site" description="axial binding residue" evidence="10">
    <location>
        <position position="467"/>
    </location>
    <ligand>
        <name>heme</name>
        <dbReference type="ChEBI" id="CHEBI:30413"/>
    </ligand>
    <ligandPart>
        <name>Fe</name>
        <dbReference type="ChEBI" id="CHEBI:18248"/>
    </ligandPart>
</feature>
<dbReference type="Proteomes" id="UP000283530">
    <property type="component" value="Unassembled WGS sequence"/>
</dbReference>
<feature type="transmembrane region" description="Helical" evidence="12">
    <location>
        <begin position="6"/>
        <end position="27"/>
    </location>
</feature>
<dbReference type="OrthoDB" id="3934656at2759"/>
<dbReference type="InterPro" id="IPR036396">
    <property type="entry name" value="Cyt_P450_sf"/>
</dbReference>
<dbReference type="InterPro" id="IPR050651">
    <property type="entry name" value="Plant_Cytochrome_P450_Monoox"/>
</dbReference>
<evidence type="ECO:0000256" key="5">
    <source>
        <dbReference type="ARBA" id="ARBA00022723"/>
    </source>
</evidence>
<evidence type="ECO:0000256" key="12">
    <source>
        <dbReference type="SAM" id="Phobius"/>
    </source>
</evidence>
<dbReference type="PANTHER" id="PTHR47947:SF26">
    <property type="entry name" value="CYTOCHROME P450"/>
    <property type="match status" value="1"/>
</dbReference>
<dbReference type="GO" id="GO:0004497">
    <property type="term" value="F:monooxygenase activity"/>
    <property type="evidence" value="ECO:0007669"/>
    <property type="project" value="UniProtKB-KW"/>
</dbReference>
<dbReference type="GO" id="GO:0020037">
    <property type="term" value="F:heme binding"/>
    <property type="evidence" value="ECO:0007669"/>
    <property type="project" value="InterPro"/>
</dbReference>
<keyword evidence="5 10" id="KW-0479">Metal-binding</keyword>
<keyword evidence="6 12" id="KW-1133">Transmembrane helix</keyword>
<comment type="similarity">
    <text evidence="11">Belongs to the cytochrome P450 family.</text>
</comment>
<dbReference type="GO" id="GO:0016020">
    <property type="term" value="C:membrane"/>
    <property type="evidence" value="ECO:0007669"/>
    <property type="project" value="UniProtKB-SubCell"/>
</dbReference>
<evidence type="ECO:0000256" key="9">
    <source>
        <dbReference type="ARBA" id="ARBA00023136"/>
    </source>
</evidence>
<evidence type="ECO:0000256" key="11">
    <source>
        <dbReference type="RuleBase" id="RU000461"/>
    </source>
</evidence>
<keyword evidence="7 11" id="KW-0560">Oxidoreductase</keyword>
<sequence length="529" mass="59824">MEYMMTMAFWLPCTSILVMMIIIIIIMDPRRRMRSRKPEPPGWPIIGHILHLISGRDLLHVKLSALADRYGPSIMFLKVGMRPMLVVSDPAAAKECFTTNDHAFASRPHLASGQLLGFDFKLLSWSPYSPFWREGRKACTIELLSTSRLQALAYIRDEESCKLVSQLLTWVHQGQAVVGMREAMSNMVLCIILRMVGGRRCLRCGDQVKELKGLIEEAFLLGGEWVLGDWFPCVGWLDHFGSTRRAMSHVARRMDNIIQSWINKRRRRMMEGCDANDDGEEREGEGSDFMDAIMAVADKDLPNDNTEDKDGFMKPLLLTMIIGTMDTTSVALEWILSELLNNPHALQKAQEEIQAKIRHGRKIQDSDIEELPYLQALVKEALRLHPSGPLLVPHESIQDCKVSGFNVPSGTTLIVNAWKIHRDPRWWDRPLQFEPERFLGDGSASHLDIRGRQHFQLIPFGSGRRACPGTSLALSIIHLTIARLLHGFDWKVPPDSSCVDMTEGPGFSLNKAIPVEALLIPRDASQNYL</sequence>
<evidence type="ECO:0000256" key="7">
    <source>
        <dbReference type="ARBA" id="ARBA00023002"/>
    </source>
</evidence>
<accession>A0A3S3MUI0</accession>
<evidence type="ECO:0000256" key="6">
    <source>
        <dbReference type="ARBA" id="ARBA00022989"/>
    </source>
</evidence>